<dbReference type="EMBL" id="CP039291">
    <property type="protein sequence ID" value="QCB93729.1"/>
    <property type="molecule type" value="Genomic_DNA"/>
</dbReference>
<proteinExistence type="predicted"/>
<evidence type="ECO:0000313" key="1">
    <source>
        <dbReference type="EMBL" id="QCB93729.1"/>
    </source>
</evidence>
<sequence>MSRSRITRPETRIIPRAGGHVTVRVEGFHEGDAVLPRPDRLGRFKVEVARDEQGLRLLDAHRRPIGRLGASWSRTLGDELAACERDGVVPVVRASLVGPRGERDMFVLLAWPSRRTAVPTQARPVRTAVGASASGSGGR</sequence>
<gene>
    <name evidence="1" type="ORF">E5225_09320</name>
</gene>
<evidence type="ECO:0000313" key="2">
    <source>
        <dbReference type="Proteomes" id="UP000296469"/>
    </source>
</evidence>
<dbReference type="OrthoDB" id="4825575at2"/>
<name>A0A4P7SHN5_9CELL</name>
<dbReference type="RefSeq" id="WP_135974648.1">
    <property type="nucleotide sequence ID" value="NZ_CP039291.1"/>
</dbReference>
<dbReference type="Proteomes" id="UP000296469">
    <property type="component" value="Chromosome"/>
</dbReference>
<keyword evidence="2" id="KW-1185">Reference proteome</keyword>
<dbReference type="KEGG" id="celz:E5225_09320"/>
<organism evidence="1 2">
    <name type="scientific">Cellulomonas shaoxiangyii</name>
    <dbReference type="NCBI Taxonomy" id="2566013"/>
    <lineage>
        <taxon>Bacteria</taxon>
        <taxon>Bacillati</taxon>
        <taxon>Actinomycetota</taxon>
        <taxon>Actinomycetes</taxon>
        <taxon>Micrococcales</taxon>
        <taxon>Cellulomonadaceae</taxon>
        <taxon>Cellulomonas</taxon>
    </lineage>
</organism>
<dbReference type="AlphaFoldDB" id="A0A4P7SHN5"/>
<reference evidence="1 2" key="1">
    <citation type="submission" date="2019-04" db="EMBL/GenBank/DDBJ databases">
        <title>Isolation and identification of Cellulomonas shaoxiangyii sp. Nov. isolated from feces of the Tibetan antelopes (Pantholops hodgsonii) in the Qinghai-Tibet plateau of China.</title>
        <authorList>
            <person name="Tian Z."/>
        </authorList>
    </citation>
    <scope>NUCLEOTIDE SEQUENCE [LARGE SCALE GENOMIC DNA]</scope>
    <source>
        <strain evidence="1 2">Z28</strain>
    </source>
</reference>
<accession>A0A4P7SHN5</accession>
<protein>
    <submittedName>
        <fullName evidence="1">Uncharacterized protein</fullName>
    </submittedName>
</protein>